<dbReference type="InterPro" id="IPR035451">
    <property type="entry name" value="Ada-like_dom_sf"/>
</dbReference>
<reference evidence="3 4" key="1">
    <citation type="submission" date="2018-12" db="EMBL/GenBank/DDBJ databases">
        <title>Complete genome sequencing of Tabrizicola sp. K13M18.</title>
        <authorList>
            <person name="Bae J.-W."/>
        </authorList>
    </citation>
    <scope>NUCLEOTIDE SEQUENCE [LARGE SCALE GENOMIC DNA]</scope>
    <source>
        <strain evidence="3 4">K13M18</strain>
    </source>
</reference>
<organism evidence="3 4">
    <name type="scientific">Tabrizicola piscis</name>
    <dbReference type="NCBI Taxonomy" id="2494374"/>
    <lineage>
        <taxon>Bacteria</taxon>
        <taxon>Pseudomonadati</taxon>
        <taxon>Pseudomonadota</taxon>
        <taxon>Alphaproteobacteria</taxon>
        <taxon>Rhodobacterales</taxon>
        <taxon>Paracoccaceae</taxon>
        <taxon>Tabrizicola</taxon>
    </lineage>
</organism>
<name>A0A3S8U4Y0_9RHOB</name>
<dbReference type="GO" id="GO:0006281">
    <property type="term" value="P:DNA repair"/>
    <property type="evidence" value="ECO:0007669"/>
    <property type="project" value="InterPro"/>
</dbReference>
<dbReference type="Proteomes" id="UP000282002">
    <property type="component" value="Chromosome"/>
</dbReference>
<dbReference type="GO" id="GO:0008168">
    <property type="term" value="F:methyltransferase activity"/>
    <property type="evidence" value="ECO:0007669"/>
    <property type="project" value="InterPro"/>
</dbReference>
<dbReference type="OrthoDB" id="9802228at2"/>
<dbReference type="GO" id="GO:0008270">
    <property type="term" value="F:zinc ion binding"/>
    <property type="evidence" value="ECO:0007669"/>
    <property type="project" value="InterPro"/>
</dbReference>
<dbReference type="SUPFAM" id="SSF57884">
    <property type="entry name" value="Ada DNA repair protein, N-terminal domain (N-Ada 10)"/>
    <property type="match status" value="1"/>
</dbReference>
<feature type="domain" description="Ada DNA repair metal-binding" evidence="2">
    <location>
        <begin position="12"/>
        <end position="73"/>
    </location>
</feature>
<evidence type="ECO:0000259" key="2">
    <source>
        <dbReference type="Pfam" id="PF02805"/>
    </source>
</evidence>
<sequence length="90" mass="9755">MTYVLPDADVLYQALLARDPRFDAVALVCVTSTGIFCRLTCPARKPKRENCEFRASVEACVAAGFRACKRCDPAGVRSPGSWRDGGLSEA</sequence>
<dbReference type="EMBL" id="CP034328">
    <property type="protein sequence ID" value="AZL58600.1"/>
    <property type="molecule type" value="Genomic_DNA"/>
</dbReference>
<dbReference type="InterPro" id="IPR004026">
    <property type="entry name" value="Ada_DNA_repair_Zn-bd"/>
</dbReference>
<dbReference type="Pfam" id="PF02805">
    <property type="entry name" value="Ada_Zn_binding"/>
    <property type="match status" value="1"/>
</dbReference>
<proteinExistence type="predicted"/>
<dbReference type="GO" id="GO:0006355">
    <property type="term" value="P:regulation of DNA-templated transcription"/>
    <property type="evidence" value="ECO:0007669"/>
    <property type="project" value="InterPro"/>
</dbReference>
<dbReference type="GO" id="GO:0003677">
    <property type="term" value="F:DNA binding"/>
    <property type="evidence" value="ECO:0007669"/>
    <property type="project" value="InterPro"/>
</dbReference>
<protein>
    <recommendedName>
        <fullName evidence="2">Ada DNA repair metal-binding domain-containing protein</fullName>
    </recommendedName>
</protein>
<keyword evidence="4" id="KW-1185">Reference proteome</keyword>
<accession>A0A3S8U4Y0</accession>
<evidence type="ECO:0000313" key="3">
    <source>
        <dbReference type="EMBL" id="AZL58600.1"/>
    </source>
</evidence>
<gene>
    <name evidence="3" type="ORF">EI545_06980</name>
</gene>
<dbReference type="KEGG" id="taw:EI545_06980"/>
<evidence type="ECO:0000256" key="1">
    <source>
        <dbReference type="ARBA" id="ARBA00023159"/>
    </source>
</evidence>
<evidence type="ECO:0000313" key="4">
    <source>
        <dbReference type="Proteomes" id="UP000282002"/>
    </source>
</evidence>
<dbReference type="Gene3D" id="3.40.10.10">
    <property type="entry name" value="DNA Methylphosphotriester Repair Domain"/>
    <property type="match status" value="1"/>
</dbReference>
<dbReference type="AlphaFoldDB" id="A0A3S8U4Y0"/>
<keyword evidence="1" id="KW-0010">Activator</keyword>